<protein>
    <submittedName>
        <fullName evidence="2">Uncharacterized protein</fullName>
    </submittedName>
</protein>
<name>A0A4S8J7T9_MUSBA</name>
<dbReference type="AlphaFoldDB" id="A0A4S8J7T9"/>
<dbReference type="EMBL" id="PYDT01000006">
    <property type="protein sequence ID" value="THU57249.1"/>
    <property type="molecule type" value="Genomic_DNA"/>
</dbReference>
<evidence type="ECO:0000256" key="1">
    <source>
        <dbReference type="SAM" id="MobiDB-lite"/>
    </source>
</evidence>
<keyword evidence="3" id="KW-1185">Reference proteome</keyword>
<dbReference type="Proteomes" id="UP000317650">
    <property type="component" value="Chromosome 3"/>
</dbReference>
<comment type="caution">
    <text evidence="2">The sequence shown here is derived from an EMBL/GenBank/DDBJ whole genome shotgun (WGS) entry which is preliminary data.</text>
</comment>
<gene>
    <name evidence="2" type="ORF">C4D60_Mb03t01520</name>
</gene>
<sequence>MIGRPGDENNGKKREVGKEKEKRRKEGSFWSKLLIGSDRRKEVDDKILHSRTMKDKTAIKWARF</sequence>
<accession>A0A4S8J7T9</accession>
<feature type="region of interest" description="Disordered" evidence="1">
    <location>
        <begin position="1"/>
        <end position="26"/>
    </location>
</feature>
<evidence type="ECO:0000313" key="2">
    <source>
        <dbReference type="EMBL" id="THU57249.1"/>
    </source>
</evidence>
<proteinExistence type="predicted"/>
<reference evidence="2 3" key="1">
    <citation type="journal article" date="2019" name="Nat. Plants">
        <title>Genome sequencing of Musa balbisiana reveals subgenome evolution and function divergence in polyploid bananas.</title>
        <authorList>
            <person name="Yao X."/>
        </authorList>
    </citation>
    <scope>NUCLEOTIDE SEQUENCE [LARGE SCALE GENOMIC DNA]</scope>
    <source>
        <strain evidence="3">cv. DH-PKW</strain>
        <tissue evidence="2">Leaves</tissue>
    </source>
</reference>
<organism evidence="2 3">
    <name type="scientific">Musa balbisiana</name>
    <name type="common">Banana</name>
    <dbReference type="NCBI Taxonomy" id="52838"/>
    <lineage>
        <taxon>Eukaryota</taxon>
        <taxon>Viridiplantae</taxon>
        <taxon>Streptophyta</taxon>
        <taxon>Embryophyta</taxon>
        <taxon>Tracheophyta</taxon>
        <taxon>Spermatophyta</taxon>
        <taxon>Magnoliopsida</taxon>
        <taxon>Liliopsida</taxon>
        <taxon>Zingiberales</taxon>
        <taxon>Musaceae</taxon>
        <taxon>Musa</taxon>
    </lineage>
</organism>
<evidence type="ECO:0000313" key="3">
    <source>
        <dbReference type="Proteomes" id="UP000317650"/>
    </source>
</evidence>